<dbReference type="Proteomes" id="UP000585272">
    <property type="component" value="Unassembled WGS sequence"/>
</dbReference>
<dbReference type="AlphaFoldDB" id="A0A840I8A5"/>
<dbReference type="InterPro" id="IPR036390">
    <property type="entry name" value="WH_DNA-bd_sf"/>
</dbReference>
<dbReference type="Gene3D" id="1.10.10.10">
    <property type="entry name" value="Winged helix-like DNA-binding domain superfamily/Winged helix DNA-binding domain"/>
    <property type="match status" value="1"/>
</dbReference>
<accession>A0A840I8A5</accession>
<dbReference type="InterPro" id="IPR005119">
    <property type="entry name" value="LysR_subst-bd"/>
</dbReference>
<keyword evidence="3 6" id="KW-0238">DNA-binding</keyword>
<keyword evidence="7" id="KW-1185">Reference proteome</keyword>
<dbReference type="SUPFAM" id="SSF53850">
    <property type="entry name" value="Periplasmic binding protein-like II"/>
    <property type="match status" value="1"/>
</dbReference>
<reference evidence="6 7" key="1">
    <citation type="submission" date="2020-08" db="EMBL/GenBank/DDBJ databases">
        <title>Genomic Encyclopedia of Archaeal and Bacterial Type Strains, Phase II (KMG-II): from individual species to whole genera.</title>
        <authorList>
            <person name="Goeker M."/>
        </authorList>
    </citation>
    <scope>NUCLEOTIDE SEQUENCE [LARGE SCALE GENOMIC DNA]</scope>
    <source>
        <strain evidence="6 7">DSM 23288</strain>
    </source>
</reference>
<evidence type="ECO:0000256" key="2">
    <source>
        <dbReference type="ARBA" id="ARBA00023015"/>
    </source>
</evidence>
<sequence length="306" mass="32826">MSLDLRKLEHFTAVAEEQSFTRAAKRLHLTQQALSQSIRQFERELGTPLLARSSRRVELTAAGRALLVEARALIAAAVTARERVRAAASGARPMLRVGRTPAVSGEQVAEITRTLLGVVPDITFSVRQLYPSALADALARGEIDLGLSRSMSAPDGFASVRIGGHPLRIALSARHRLAGRGRLRLIELADDRLIVFGEPTRSAYANHLIDLCRQAGFEPRAERTPMQGTPPITSIHGDDQFAFVTDPPGPALGGQVVVVALDPEPHAPVRALFNRRAVPPLVAELLERLGVAGLASDDGEAQPAPA</sequence>
<proteinExistence type="inferred from homology"/>
<dbReference type="Pfam" id="PF00126">
    <property type="entry name" value="HTH_1"/>
    <property type="match status" value="1"/>
</dbReference>
<dbReference type="RefSeq" id="WP_183337984.1">
    <property type="nucleotide sequence ID" value="NZ_JACHNU010000001.1"/>
</dbReference>
<dbReference type="GO" id="GO:0003700">
    <property type="term" value="F:DNA-binding transcription factor activity"/>
    <property type="evidence" value="ECO:0007669"/>
    <property type="project" value="InterPro"/>
</dbReference>
<dbReference type="GO" id="GO:0032993">
    <property type="term" value="C:protein-DNA complex"/>
    <property type="evidence" value="ECO:0007669"/>
    <property type="project" value="TreeGrafter"/>
</dbReference>
<keyword evidence="4" id="KW-0804">Transcription</keyword>
<evidence type="ECO:0000256" key="3">
    <source>
        <dbReference type="ARBA" id="ARBA00023125"/>
    </source>
</evidence>
<dbReference type="GO" id="GO:0003677">
    <property type="term" value="F:DNA binding"/>
    <property type="evidence" value="ECO:0007669"/>
    <property type="project" value="UniProtKB-KW"/>
</dbReference>
<dbReference type="PANTHER" id="PTHR30346:SF17">
    <property type="entry name" value="LYSR FAMILY TRANSCRIPTIONAL REGULATOR"/>
    <property type="match status" value="1"/>
</dbReference>
<dbReference type="PRINTS" id="PR00039">
    <property type="entry name" value="HTHLYSR"/>
</dbReference>
<dbReference type="CDD" id="cd08414">
    <property type="entry name" value="PBP2_LTTR_aromatics_like"/>
    <property type="match status" value="1"/>
</dbReference>
<protein>
    <submittedName>
        <fullName evidence="6">DNA-binding transcriptional LysR family regulator</fullName>
    </submittedName>
</protein>
<dbReference type="Gene3D" id="3.40.190.10">
    <property type="entry name" value="Periplasmic binding protein-like II"/>
    <property type="match status" value="2"/>
</dbReference>
<evidence type="ECO:0000259" key="5">
    <source>
        <dbReference type="PROSITE" id="PS50931"/>
    </source>
</evidence>
<organism evidence="6 7">
    <name type="scientific">Conexibacter arvalis</name>
    <dbReference type="NCBI Taxonomy" id="912552"/>
    <lineage>
        <taxon>Bacteria</taxon>
        <taxon>Bacillati</taxon>
        <taxon>Actinomycetota</taxon>
        <taxon>Thermoleophilia</taxon>
        <taxon>Solirubrobacterales</taxon>
        <taxon>Conexibacteraceae</taxon>
        <taxon>Conexibacter</taxon>
    </lineage>
</organism>
<evidence type="ECO:0000313" key="6">
    <source>
        <dbReference type="EMBL" id="MBB4660555.1"/>
    </source>
</evidence>
<comment type="caution">
    <text evidence="6">The sequence shown here is derived from an EMBL/GenBank/DDBJ whole genome shotgun (WGS) entry which is preliminary data.</text>
</comment>
<dbReference type="PANTHER" id="PTHR30346">
    <property type="entry name" value="TRANSCRIPTIONAL DUAL REGULATOR HCAR-RELATED"/>
    <property type="match status" value="1"/>
</dbReference>
<dbReference type="PROSITE" id="PS50931">
    <property type="entry name" value="HTH_LYSR"/>
    <property type="match status" value="1"/>
</dbReference>
<dbReference type="InterPro" id="IPR000847">
    <property type="entry name" value="LysR_HTH_N"/>
</dbReference>
<evidence type="ECO:0000313" key="7">
    <source>
        <dbReference type="Proteomes" id="UP000585272"/>
    </source>
</evidence>
<keyword evidence="2" id="KW-0805">Transcription regulation</keyword>
<comment type="similarity">
    <text evidence="1">Belongs to the LysR transcriptional regulatory family.</text>
</comment>
<name>A0A840I8A5_9ACTN</name>
<dbReference type="SUPFAM" id="SSF46785">
    <property type="entry name" value="Winged helix' DNA-binding domain"/>
    <property type="match status" value="1"/>
</dbReference>
<dbReference type="FunFam" id="1.10.10.10:FF:000001">
    <property type="entry name" value="LysR family transcriptional regulator"/>
    <property type="match status" value="1"/>
</dbReference>
<dbReference type="Pfam" id="PF03466">
    <property type="entry name" value="LysR_substrate"/>
    <property type="match status" value="1"/>
</dbReference>
<gene>
    <name evidence="6" type="ORF">BDZ31_000128</name>
</gene>
<dbReference type="InterPro" id="IPR036388">
    <property type="entry name" value="WH-like_DNA-bd_sf"/>
</dbReference>
<feature type="domain" description="HTH lysR-type" evidence="5">
    <location>
        <begin position="3"/>
        <end position="60"/>
    </location>
</feature>
<dbReference type="EMBL" id="JACHNU010000001">
    <property type="protein sequence ID" value="MBB4660555.1"/>
    <property type="molecule type" value="Genomic_DNA"/>
</dbReference>
<evidence type="ECO:0000256" key="1">
    <source>
        <dbReference type="ARBA" id="ARBA00009437"/>
    </source>
</evidence>
<evidence type="ECO:0000256" key="4">
    <source>
        <dbReference type="ARBA" id="ARBA00023163"/>
    </source>
</evidence>